<dbReference type="SUPFAM" id="SSF50969">
    <property type="entry name" value="YVTN repeat-like/Quinoprotein amine dehydrogenase"/>
    <property type="match status" value="1"/>
</dbReference>
<organism evidence="1 2">
    <name type="scientific">Hydatigena taeniaeformis</name>
    <name type="common">Feline tapeworm</name>
    <name type="synonym">Taenia taeniaeformis</name>
    <dbReference type="NCBI Taxonomy" id="6205"/>
    <lineage>
        <taxon>Eukaryota</taxon>
        <taxon>Metazoa</taxon>
        <taxon>Spiralia</taxon>
        <taxon>Lophotrochozoa</taxon>
        <taxon>Platyhelminthes</taxon>
        <taxon>Cestoda</taxon>
        <taxon>Eucestoda</taxon>
        <taxon>Cyclophyllidea</taxon>
        <taxon>Taeniidae</taxon>
        <taxon>Hydatigera</taxon>
    </lineage>
</organism>
<gene>
    <name evidence="1" type="ORF">TTAC_LOCUS6720</name>
</gene>
<dbReference type="OrthoDB" id="6274823at2759"/>
<evidence type="ECO:0008006" key="3">
    <source>
        <dbReference type="Google" id="ProtNLM"/>
    </source>
</evidence>
<sequence>MYISDIKDGDFGDAKGADVFTCAEFDESGDYLAAGDKSGRIYVFNANGQARFFLIS</sequence>
<evidence type="ECO:0000313" key="2">
    <source>
        <dbReference type="Proteomes" id="UP000274429"/>
    </source>
</evidence>
<dbReference type="EMBL" id="UYWX01020318">
    <property type="protein sequence ID" value="VDM30974.1"/>
    <property type="molecule type" value="Genomic_DNA"/>
</dbReference>
<evidence type="ECO:0000313" key="1">
    <source>
        <dbReference type="EMBL" id="VDM30974.1"/>
    </source>
</evidence>
<dbReference type="AlphaFoldDB" id="A0A3P7FPF8"/>
<name>A0A3P7FPF8_HYDTA</name>
<accession>A0A3P7FPF8</accession>
<keyword evidence="2" id="KW-1185">Reference proteome</keyword>
<proteinExistence type="predicted"/>
<reference evidence="1 2" key="1">
    <citation type="submission" date="2018-11" db="EMBL/GenBank/DDBJ databases">
        <authorList>
            <consortium name="Pathogen Informatics"/>
        </authorList>
    </citation>
    <scope>NUCLEOTIDE SEQUENCE [LARGE SCALE GENOMIC DNA]</scope>
</reference>
<dbReference type="InterPro" id="IPR011044">
    <property type="entry name" value="Quino_amine_DH_bsu"/>
</dbReference>
<protein>
    <recommendedName>
        <fullName evidence="3">Anaphase-promoting complex subunit 4 WD40 domain-containing protein</fullName>
    </recommendedName>
</protein>
<dbReference type="Proteomes" id="UP000274429">
    <property type="component" value="Unassembled WGS sequence"/>
</dbReference>